<dbReference type="Proteomes" id="UP000518752">
    <property type="component" value="Unassembled WGS sequence"/>
</dbReference>
<evidence type="ECO:0000256" key="4">
    <source>
        <dbReference type="ARBA" id="ARBA00022679"/>
    </source>
</evidence>
<dbReference type="OrthoDB" id="1077582at2759"/>
<feature type="compositionally biased region" description="Basic and acidic residues" evidence="8">
    <location>
        <begin position="129"/>
        <end position="142"/>
    </location>
</feature>
<dbReference type="Pfam" id="PF13813">
    <property type="entry name" value="MBOAT_2"/>
    <property type="match status" value="1"/>
</dbReference>
<dbReference type="EMBL" id="JAACJN010000038">
    <property type="protein sequence ID" value="KAF5385687.1"/>
    <property type="molecule type" value="Genomic_DNA"/>
</dbReference>
<evidence type="ECO:0000313" key="12">
    <source>
        <dbReference type="Proteomes" id="UP000518752"/>
    </source>
</evidence>
<evidence type="ECO:0000256" key="8">
    <source>
        <dbReference type="SAM" id="MobiDB-lite"/>
    </source>
</evidence>
<feature type="transmembrane region" description="Helical" evidence="9">
    <location>
        <begin position="69"/>
        <end position="88"/>
    </location>
</feature>
<name>A0A8H5M9H4_9AGAR</name>
<feature type="domain" description="Wax synthase" evidence="10">
    <location>
        <begin position="295"/>
        <end position="373"/>
    </location>
</feature>
<evidence type="ECO:0000256" key="7">
    <source>
        <dbReference type="ARBA" id="ARBA00023136"/>
    </source>
</evidence>
<dbReference type="InterPro" id="IPR044851">
    <property type="entry name" value="Wax_synthase"/>
</dbReference>
<evidence type="ECO:0000256" key="5">
    <source>
        <dbReference type="ARBA" id="ARBA00022692"/>
    </source>
</evidence>
<feature type="transmembrane region" description="Helical" evidence="9">
    <location>
        <begin position="393"/>
        <end position="410"/>
    </location>
</feature>
<dbReference type="GO" id="GO:0008374">
    <property type="term" value="F:O-acyltransferase activity"/>
    <property type="evidence" value="ECO:0007669"/>
    <property type="project" value="InterPro"/>
</dbReference>
<evidence type="ECO:0000256" key="2">
    <source>
        <dbReference type="ARBA" id="ARBA00005179"/>
    </source>
</evidence>
<sequence length="453" mass="51059">MHSSLSPTMTFSYDRLEQEIAAGFRDYFRLIVPEPQNRVPITPTIFPYTLSYLIPFFFLAYLSRRPDTYLIRLLLLPIVIACALASAFRYCWTIPSLNVYNWGQGLAAEVVIAKALEYSLTPSGMLRIGESRPNEPKGKEKAATNGDAQHANGLHPKLEPENSSSYSSFSSAIGDAIRLIHEMRGLGWKYGTGVHFPPPTRSLERSKFLQATFWSFIAHYLLLDLLESIIKIFPRVGTPAGGSIFYQNLPSPQRYVVSTAIHLLTGSALLSGFHMVYNLVTFIAVYICDDSPALWPPVMDHPWSSDSMHIFWAKRWHQLLRRTFVVYGGYPGKWIAGDWGAVLGTFLASGLFHECSIYAMGRGFDPIVPLFFISQAPILILEKLWRITTGQRVRGWLGTLWVYFVMFILAQPLTDSWHRRGLGGGMVIPPFISPAKFILPVLIRTFNATVLTK</sequence>
<evidence type="ECO:0000256" key="1">
    <source>
        <dbReference type="ARBA" id="ARBA00004141"/>
    </source>
</evidence>
<feature type="transmembrane region" description="Helical" evidence="9">
    <location>
        <begin position="263"/>
        <end position="287"/>
    </location>
</feature>
<dbReference type="PANTHER" id="PTHR31595:SF57">
    <property type="entry name" value="OS04G0481900 PROTEIN"/>
    <property type="match status" value="1"/>
</dbReference>
<gene>
    <name evidence="11" type="ORF">D9757_005537</name>
</gene>
<comment type="similarity">
    <text evidence="3">Belongs to the wax synthase family.</text>
</comment>
<dbReference type="InterPro" id="IPR032805">
    <property type="entry name" value="Wax_synthase_dom"/>
</dbReference>
<evidence type="ECO:0000256" key="9">
    <source>
        <dbReference type="SAM" id="Phobius"/>
    </source>
</evidence>
<keyword evidence="5 9" id="KW-0812">Transmembrane</keyword>
<dbReference type="PANTHER" id="PTHR31595">
    <property type="entry name" value="LONG-CHAIN-ALCOHOL O-FATTY-ACYLTRANSFERASE 3-RELATED"/>
    <property type="match status" value="1"/>
</dbReference>
<evidence type="ECO:0000313" key="11">
    <source>
        <dbReference type="EMBL" id="KAF5385687.1"/>
    </source>
</evidence>
<keyword evidence="6 9" id="KW-1133">Transmembrane helix</keyword>
<comment type="subcellular location">
    <subcellularLocation>
        <location evidence="1">Membrane</location>
        <topology evidence="1">Multi-pass membrane protein</topology>
    </subcellularLocation>
</comment>
<accession>A0A8H5M9H4</accession>
<protein>
    <recommendedName>
        <fullName evidence="10">Wax synthase domain-containing protein</fullName>
    </recommendedName>
</protein>
<dbReference type="GO" id="GO:0016020">
    <property type="term" value="C:membrane"/>
    <property type="evidence" value="ECO:0007669"/>
    <property type="project" value="UniProtKB-SubCell"/>
</dbReference>
<feature type="transmembrane region" description="Helical" evidence="9">
    <location>
        <begin position="45"/>
        <end position="62"/>
    </location>
</feature>
<comment type="caution">
    <text evidence="11">The sequence shown here is derived from an EMBL/GenBank/DDBJ whole genome shotgun (WGS) entry which is preliminary data.</text>
</comment>
<keyword evidence="7 9" id="KW-0472">Membrane</keyword>
<organism evidence="11 12">
    <name type="scientific">Collybiopsis confluens</name>
    <dbReference type="NCBI Taxonomy" id="2823264"/>
    <lineage>
        <taxon>Eukaryota</taxon>
        <taxon>Fungi</taxon>
        <taxon>Dikarya</taxon>
        <taxon>Basidiomycota</taxon>
        <taxon>Agaricomycotina</taxon>
        <taxon>Agaricomycetes</taxon>
        <taxon>Agaricomycetidae</taxon>
        <taxon>Agaricales</taxon>
        <taxon>Marasmiineae</taxon>
        <taxon>Omphalotaceae</taxon>
        <taxon>Collybiopsis</taxon>
    </lineage>
</organism>
<comment type="pathway">
    <text evidence="2">Secondary metabolite biosynthesis.</text>
</comment>
<evidence type="ECO:0000259" key="10">
    <source>
        <dbReference type="Pfam" id="PF13813"/>
    </source>
</evidence>
<evidence type="ECO:0000256" key="3">
    <source>
        <dbReference type="ARBA" id="ARBA00007282"/>
    </source>
</evidence>
<keyword evidence="12" id="KW-1185">Reference proteome</keyword>
<keyword evidence="4" id="KW-0808">Transferase</keyword>
<proteinExistence type="inferred from homology"/>
<dbReference type="AlphaFoldDB" id="A0A8H5M9H4"/>
<evidence type="ECO:0000256" key="6">
    <source>
        <dbReference type="ARBA" id="ARBA00022989"/>
    </source>
</evidence>
<dbReference type="GO" id="GO:0006629">
    <property type="term" value="P:lipid metabolic process"/>
    <property type="evidence" value="ECO:0007669"/>
    <property type="project" value="InterPro"/>
</dbReference>
<reference evidence="11 12" key="1">
    <citation type="journal article" date="2020" name="ISME J.">
        <title>Uncovering the hidden diversity of litter-decomposition mechanisms in mushroom-forming fungi.</title>
        <authorList>
            <person name="Floudas D."/>
            <person name="Bentzer J."/>
            <person name="Ahren D."/>
            <person name="Johansson T."/>
            <person name="Persson P."/>
            <person name="Tunlid A."/>
        </authorList>
    </citation>
    <scope>NUCLEOTIDE SEQUENCE [LARGE SCALE GENOMIC DNA]</scope>
    <source>
        <strain evidence="11 12">CBS 406.79</strain>
    </source>
</reference>
<feature type="region of interest" description="Disordered" evidence="8">
    <location>
        <begin position="127"/>
        <end position="163"/>
    </location>
</feature>